<feature type="transmembrane region" description="Helical" evidence="1">
    <location>
        <begin position="53"/>
        <end position="73"/>
    </location>
</feature>
<evidence type="ECO:0000313" key="3">
    <source>
        <dbReference type="Proteomes" id="UP000287171"/>
    </source>
</evidence>
<feature type="transmembrane region" description="Helical" evidence="1">
    <location>
        <begin position="93"/>
        <end position="110"/>
    </location>
</feature>
<dbReference type="RefSeq" id="WP_126628757.1">
    <property type="nucleotide sequence ID" value="NZ_BIFT01000001.1"/>
</dbReference>
<protein>
    <recommendedName>
        <fullName evidence="4">ECF transporter S component</fullName>
    </recommendedName>
</protein>
<name>A0A402BB36_9CHLR</name>
<reference evidence="3" key="1">
    <citation type="submission" date="2018-12" db="EMBL/GenBank/DDBJ databases">
        <title>Tengunoibacter tsumagoiensis gen. nov., sp. nov., Dictyobacter kobayashii sp. nov., D. alpinus sp. nov., and D. joshuensis sp. nov. and description of Dictyobacteraceae fam. nov. within the order Ktedonobacterales isolated from Tengu-no-mugimeshi.</title>
        <authorList>
            <person name="Wang C.M."/>
            <person name="Zheng Y."/>
            <person name="Sakai Y."/>
            <person name="Toyoda A."/>
            <person name="Minakuchi Y."/>
            <person name="Abe K."/>
            <person name="Yokota A."/>
            <person name="Yabe S."/>
        </authorList>
    </citation>
    <scope>NUCLEOTIDE SEQUENCE [LARGE SCALE GENOMIC DNA]</scope>
    <source>
        <strain evidence="3">Uno16</strain>
    </source>
</reference>
<dbReference type="OrthoDB" id="4550662at2"/>
<evidence type="ECO:0000256" key="1">
    <source>
        <dbReference type="SAM" id="Phobius"/>
    </source>
</evidence>
<keyword evidence="1" id="KW-0812">Transmembrane</keyword>
<dbReference type="GO" id="GO:0016020">
    <property type="term" value="C:membrane"/>
    <property type="evidence" value="ECO:0007669"/>
    <property type="project" value="InterPro"/>
</dbReference>
<keyword evidence="1" id="KW-0472">Membrane</keyword>
<evidence type="ECO:0008006" key="4">
    <source>
        <dbReference type="Google" id="ProtNLM"/>
    </source>
</evidence>
<organism evidence="2 3">
    <name type="scientific">Dictyobacter alpinus</name>
    <dbReference type="NCBI Taxonomy" id="2014873"/>
    <lineage>
        <taxon>Bacteria</taxon>
        <taxon>Bacillati</taxon>
        <taxon>Chloroflexota</taxon>
        <taxon>Ktedonobacteria</taxon>
        <taxon>Ktedonobacterales</taxon>
        <taxon>Dictyobacteraceae</taxon>
        <taxon>Dictyobacter</taxon>
    </lineage>
</organism>
<comment type="caution">
    <text evidence="2">The sequence shown here is derived from an EMBL/GenBank/DDBJ whole genome shotgun (WGS) entry which is preliminary data.</text>
</comment>
<dbReference type="AlphaFoldDB" id="A0A402BB36"/>
<dbReference type="PANTHER" id="PTHR37815:SF3">
    <property type="entry name" value="UPF0397 PROTEIN SPR0429"/>
    <property type="match status" value="1"/>
</dbReference>
<keyword evidence="1" id="KW-1133">Transmembrane helix</keyword>
<dbReference type="EMBL" id="BIFT01000001">
    <property type="protein sequence ID" value="GCE28554.1"/>
    <property type="molecule type" value="Genomic_DNA"/>
</dbReference>
<sequence>MAKRSTASSSIWKIGVRQVVYMALGAALYAGLSIATNVLQLPSIGRVSLRPGIVIPLFFGAVFGPIVGLFTGLVGNFLSDLISGYGVWWNWDLGNGLIGLIAGLAIYSTVRYGLGRYVKTRLIVIAELLSALGIIVGVAFGSYTDIWVSKYDFAGATSEFVPAAISDLVCGLILLPIFLLAYNAATIRRGITARTTQSEPVEPQASIE</sequence>
<feature type="transmembrane region" description="Helical" evidence="1">
    <location>
        <begin position="122"/>
        <end position="143"/>
    </location>
</feature>
<keyword evidence="3" id="KW-1185">Reference proteome</keyword>
<accession>A0A402BB36</accession>
<dbReference type="Pfam" id="PF07155">
    <property type="entry name" value="ECF-ribofla_trS"/>
    <property type="match status" value="1"/>
</dbReference>
<dbReference type="Gene3D" id="1.10.1760.20">
    <property type="match status" value="1"/>
</dbReference>
<dbReference type="Proteomes" id="UP000287171">
    <property type="component" value="Unassembled WGS sequence"/>
</dbReference>
<dbReference type="InterPro" id="IPR009825">
    <property type="entry name" value="ECF_substrate-spec-like"/>
</dbReference>
<gene>
    <name evidence="2" type="ORF">KDA_40380</name>
</gene>
<feature type="transmembrane region" description="Helical" evidence="1">
    <location>
        <begin position="163"/>
        <end position="185"/>
    </location>
</feature>
<evidence type="ECO:0000313" key="2">
    <source>
        <dbReference type="EMBL" id="GCE28554.1"/>
    </source>
</evidence>
<feature type="transmembrane region" description="Helical" evidence="1">
    <location>
        <begin position="20"/>
        <end position="41"/>
    </location>
</feature>
<proteinExistence type="predicted"/>
<dbReference type="PANTHER" id="PTHR37815">
    <property type="entry name" value="UPF0397 PROTEIN BC_2624-RELATED"/>
    <property type="match status" value="1"/>
</dbReference>